<evidence type="ECO:0000259" key="3">
    <source>
        <dbReference type="Pfam" id="PF03011"/>
    </source>
</evidence>
<feature type="compositionally biased region" description="Polar residues" evidence="1">
    <location>
        <begin position="678"/>
        <end position="703"/>
    </location>
</feature>
<feature type="domain" description="Duffy-antigen binding" evidence="4">
    <location>
        <begin position="705"/>
        <end position="943"/>
    </location>
</feature>
<keyword evidence="2" id="KW-0812">Transmembrane</keyword>
<evidence type="ECO:0000259" key="6">
    <source>
        <dbReference type="Pfam" id="PF21807"/>
    </source>
</evidence>
<feature type="region of interest" description="Disordered" evidence="1">
    <location>
        <begin position="843"/>
        <end position="874"/>
    </location>
</feature>
<feature type="domain" description="PfEMP1 CIDRalpha1" evidence="6">
    <location>
        <begin position="318"/>
        <end position="370"/>
    </location>
</feature>
<evidence type="ECO:0000313" key="8">
    <source>
        <dbReference type="EMBL" id="ANJ21036.1"/>
    </source>
</evidence>
<feature type="region of interest" description="Disordered" evidence="1">
    <location>
        <begin position="673"/>
        <end position="705"/>
    </location>
</feature>
<dbReference type="FunFam" id="1.20.58.1930:FF:000001">
    <property type="entry name" value="Erythrocyte membrane protein 1, PfEMP1"/>
    <property type="match status" value="1"/>
</dbReference>
<dbReference type="FunFam" id="1.20.58.830:FF:000003">
    <property type="entry name" value="Erythrocyte membrane protein 1, PfEMP1"/>
    <property type="match status" value="1"/>
</dbReference>
<evidence type="ECO:0000259" key="5">
    <source>
        <dbReference type="Pfam" id="PF18562"/>
    </source>
</evidence>
<dbReference type="InterPro" id="IPR008602">
    <property type="entry name" value="Duffy-antigen-binding"/>
</dbReference>
<feature type="domain" description="Duffy-binding-like" evidence="3">
    <location>
        <begin position="390"/>
        <end position="530"/>
    </location>
</feature>
<feature type="region of interest" description="Disordered" evidence="1">
    <location>
        <begin position="197"/>
        <end position="216"/>
    </location>
</feature>
<feature type="domain" description="Duffy-binding-like" evidence="7">
    <location>
        <begin position="119"/>
        <end position="278"/>
    </location>
</feature>
<dbReference type="Pfam" id="PF21807">
    <property type="entry name" value="PfEMP1_CIDRalpha1_dom"/>
    <property type="match status" value="1"/>
</dbReference>
<proteinExistence type="predicted"/>
<feature type="domain" description="Duffy-antigen binding" evidence="4">
    <location>
        <begin position="1"/>
        <end position="115"/>
    </location>
</feature>
<feature type="compositionally biased region" description="Acidic residues" evidence="1">
    <location>
        <begin position="620"/>
        <end position="629"/>
    </location>
</feature>
<name>A0A191VZA2_PLAFA</name>
<dbReference type="Gene3D" id="1.20.1310.20">
    <property type="entry name" value="Duffy-antigen binding domain"/>
    <property type="match status" value="2"/>
</dbReference>
<feature type="transmembrane region" description="Helical" evidence="2">
    <location>
        <begin position="1513"/>
        <end position="1534"/>
    </location>
</feature>
<dbReference type="GO" id="GO:0046789">
    <property type="term" value="F:host cell surface receptor binding"/>
    <property type="evidence" value="ECO:0007669"/>
    <property type="project" value="InterPro"/>
</dbReference>
<dbReference type="VEuPathDB" id="PlasmoDB:PfSN01_030031500"/>
<dbReference type="Pfam" id="PF22672">
    <property type="entry name" value="DBL_C"/>
    <property type="match status" value="2"/>
</dbReference>
<organism evidence="8">
    <name type="scientific">Plasmodium falciparum</name>
    <name type="common">malaria parasite P. falciparum</name>
    <dbReference type="NCBI Taxonomy" id="5833"/>
    <lineage>
        <taxon>Eukaryota</taxon>
        <taxon>Sar</taxon>
        <taxon>Alveolata</taxon>
        <taxon>Apicomplexa</taxon>
        <taxon>Aconoidasida</taxon>
        <taxon>Haemosporida</taxon>
        <taxon>Plasmodiidae</taxon>
        <taxon>Plasmodium</taxon>
        <taxon>Plasmodium (Laverania)</taxon>
    </lineage>
</organism>
<reference evidence="8" key="1">
    <citation type="journal article" date="2016" name="EMBO Mol. Med.">
        <title>Plasmodium falciparum var genes expressed in children with severe malaria encode CIDRalpha1 domains.</title>
        <authorList>
            <person name="Jespersen J.S."/>
            <person name="Wang C.W."/>
            <person name="Mkumbaye S.I."/>
            <person name="Minja D.T."/>
            <person name="Petersen B."/>
            <person name="Turner L."/>
            <person name="Petersen J.E."/>
            <person name="Lusingu J.P."/>
            <person name="Theander T.G."/>
            <person name="Lavstsen T."/>
        </authorList>
    </citation>
    <scope>NUCLEOTIDE SEQUENCE</scope>
    <source>
        <strain evidence="8">2052-4</strain>
    </source>
</reference>
<feature type="compositionally biased region" description="Basic and acidic residues" evidence="1">
    <location>
        <begin position="604"/>
        <end position="613"/>
    </location>
</feature>
<feature type="region of interest" description="Disordered" evidence="1">
    <location>
        <begin position="1398"/>
        <end position="1510"/>
    </location>
</feature>
<sequence>DIIRGKDLFIGNNKRDKLEKQLQKYFNKIYEELKNEKTNGEIEERYGKDPNYYKLREDWWALNRKDVWKAITCENPRGTYFRKTCSKGESHVKDKCTCASGDVPTYFDYVPQFLRWFEEWAEDFCRKRKKQLENAKKYCRGDSGKKRYCDLNGYDCTKTAKKENKLFPDSECKKCSVVCIPFGPWIDNQKQEFEKQKNKYGKEISGKSRRKRSSTTNNYKGYDEEFYEKLKDTKYRDVDKFLDLLSKETACESQPYDEGIISSIHFQNDNPDIFSHTEYCQACPRCGVDCNKSTCIRKTDNSCIEQIPEKEYTTENSTDIRRLTPEEGNTDIVKKYKIFCNSSDGNNGGKIKEWQCYYDEDKPSGQNNNCILGIWKTFTGEQDVKSYDVFFYSSIIDMLNESIEWRTELDKCLKNNKKTCKSRCHDKCDCYKRWIEKKKTELEKIKEHFHKQKDIEDPAERDITLNITLNNNFLDDIKEAYTNKQQLEKIDKLLGDKIGETFDLSRTKTVIDEFLEEEEKFAEKCKDCKEPSPKAPGAGARAAVNPPREDRSPQQPALHGATKDTVGDVGSDTDSDDDDDDDDDEEDDFPEEASEEEEGEEEKEDKAEAEAKAAENPGDTTEDTEDQEAETPPKVEGKAACKIVEELFTNGDPKDKLQEACKQKYDGKYYGWKCIPSGNKTATSNSSRDTGSNDGATVKSDTGSICVPPRRRRLYVGKLKEWVDKVGNTATQTQTSGKVSSQGDDKASTVPQVGAASSTSTTESSQLLRDAFIQSAAIETFFLWDRYKKEKEIEKKQQQENGELVAVTSSKPEDELKSGKIPDGFLRQMFYTLGDYRDILYSGSNDTSDSGSRDKDRPSSNDNNIVLEASNDKEKMKEIQEKLKAFFKNGGSNQATGGKNSHPTTPKDWWKQHAESIWNGMIYALTYKDNTDSSEKGTPLKQDDNLKEALWDDKTKKPIKKDNNHDYTYENVKLEDSNEGRKMTADTQPLTLKNFVLRPPYFRWLEEWGQNFCKERKKRLKQIYKECKVENNEYKCSGYGEDCKNNLREKYDTVSDLECPDCARHCRFYKKWIEKKKTEYDEQQKIYKKQKDKCQTQSKGAAPNNEGNGVCGIPEKGCETAADFLNRLKSGPCKTNKEKGEGDIDFSDIKKTFGHENYCDPCSEFKIKCENGKCSDEEKRKCNGTSVITKDNIETNGNFTDDVSMLVSDNDAKGFNGLQACITSGIFQGIKENKWKCGKFCGYNVCEPVKVDGKANDEKHIITIRALVTHWVHNFLEDYNKINKKLNSCKKKGGTSICTKNCADEWLKKKTTEWKNLKNLYLDQYKNAHESYPVKTVLEEFKDRPEFQKAIKPCNDLKSFEDSCGLNGTDNSQKKEGEENDIVLCLLKKLGEKAKKCEEDHKPSGKPDTPCENSPAPVEEDEEPEPVEDENHVKAPEICKDVIKETAEEKEDGTCDAPVDSSRDGKPKGEEGAPAAETKSEKEVPVEPPPPPAVPPAVEPPQADEPSKPIGDILSSTIPFGIAIALTSIVFLFLK</sequence>
<feature type="region of interest" description="Disordered" evidence="1">
    <location>
        <begin position="732"/>
        <end position="761"/>
    </location>
</feature>
<feature type="non-terminal residue" evidence="8">
    <location>
        <position position="1"/>
    </location>
</feature>
<dbReference type="VEuPathDB" id="PlasmoDB:PfTG01_130005400"/>
<evidence type="ECO:0000259" key="7">
    <source>
        <dbReference type="Pfam" id="PF22672"/>
    </source>
</evidence>
<dbReference type="EMBL" id="KX154916">
    <property type="protein sequence ID" value="ANJ21036.1"/>
    <property type="molecule type" value="Genomic_DNA"/>
</dbReference>
<evidence type="ECO:0000256" key="2">
    <source>
        <dbReference type="SAM" id="Phobius"/>
    </source>
</evidence>
<dbReference type="InterPro" id="IPR004258">
    <property type="entry name" value="DBL"/>
</dbReference>
<feature type="compositionally biased region" description="Pro residues" evidence="1">
    <location>
        <begin position="1486"/>
        <end position="1499"/>
    </location>
</feature>
<dbReference type="SUPFAM" id="SSF140924">
    <property type="entry name" value="Duffy binding domain-like"/>
    <property type="match status" value="4"/>
</dbReference>
<feature type="compositionally biased region" description="Basic and acidic residues" evidence="1">
    <location>
        <begin position="1461"/>
        <end position="1471"/>
    </location>
</feature>
<feature type="domain" description="Duffy-binding-like" evidence="7">
    <location>
        <begin position="1007"/>
        <end position="1156"/>
    </location>
</feature>
<evidence type="ECO:0000256" key="1">
    <source>
        <dbReference type="SAM" id="MobiDB-lite"/>
    </source>
</evidence>
<feature type="compositionally biased region" description="Polar residues" evidence="1">
    <location>
        <begin position="732"/>
        <end position="742"/>
    </location>
</feature>
<feature type="region of interest" description="Disordered" evidence="1">
    <location>
        <begin position="794"/>
        <end position="819"/>
    </location>
</feature>
<dbReference type="Gene3D" id="1.20.58.830">
    <property type="match status" value="3"/>
</dbReference>
<dbReference type="InterPro" id="IPR049158">
    <property type="entry name" value="PfEMP1_CIDRalpha1_dom"/>
</dbReference>
<gene>
    <name evidence="8" type="primary">var</name>
</gene>
<feature type="region of interest" description="Disordered" evidence="1">
    <location>
        <begin position="524"/>
        <end position="638"/>
    </location>
</feature>
<dbReference type="GO" id="GO:0016020">
    <property type="term" value="C:membrane"/>
    <property type="evidence" value="ECO:0007669"/>
    <property type="project" value="InterPro"/>
</dbReference>
<dbReference type="InterPro" id="IPR041480">
    <property type="entry name" value="CIDR1_gamma"/>
</dbReference>
<dbReference type="VEuPathDB" id="PlasmoDB:PfTG01_110005500"/>
<dbReference type="Pfam" id="PF18562">
    <property type="entry name" value="CIDR1_gamma"/>
    <property type="match status" value="1"/>
</dbReference>
<dbReference type="VEuPathDB" id="PlasmoDB:PfNF54_120044900"/>
<accession>A0A191VZA2</accession>
<protein>
    <submittedName>
        <fullName evidence="8">Erythrocyte membrane protein 1</fullName>
    </submittedName>
</protein>
<feature type="compositionally biased region" description="Basic and acidic residues" evidence="1">
    <location>
        <begin position="1429"/>
        <end position="1447"/>
    </location>
</feature>
<feature type="compositionally biased region" description="Basic and acidic residues" evidence="1">
    <location>
        <begin position="197"/>
        <end position="206"/>
    </location>
</feature>
<evidence type="ECO:0000259" key="4">
    <source>
        <dbReference type="Pfam" id="PF05424"/>
    </source>
</evidence>
<dbReference type="Pfam" id="PF03011">
    <property type="entry name" value="PFEMP"/>
    <property type="match status" value="2"/>
</dbReference>
<dbReference type="VEuPathDB" id="PlasmoDB:PfNF166_090042400"/>
<keyword evidence="2" id="KW-0472">Membrane</keyword>
<feature type="compositionally biased region" description="Acidic residues" evidence="1">
    <location>
        <begin position="1418"/>
        <end position="1428"/>
    </location>
</feature>
<feature type="domain" description="Duffy-binding-like" evidence="3">
    <location>
        <begin position="1267"/>
        <end position="1402"/>
    </location>
</feature>
<feature type="non-terminal residue" evidence="8">
    <location>
        <position position="1535"/>
    </location>
</feature>
<feature type="compositionally biased region" description="Acidic residues" evidence="1">
    <location>
        <begin position="571"/>
        <end position="603"/>
    </location>
</feature>
<keyword evidence="2" id="KW-1133">Transmembrane helix</keyword>
<dbReference type="Gene3D" id="1.20.58.1930">
    <property type="match status" value="1"/>
</dbReference>
<dbReference type="InterPro" id="IPR054595">
    <property type="entry name" value="DBL_C"/>
</dbReference>
<feature type="domain" description="Cysteine-rich interdomain region 1 gamma" evidence="5">
    <location>
        <begin position="1200"/>
        <end position="1248"/>
    </location>
</feature>
<dbReference type="VEuPathDB" id="PlasmoDB:PF3D7_1240600"/>
<dbReference type="InterPro" id="IPR042202">
    <property type="entry name" value="Duffy-ag-bd_sf"/>
</dbReference>
<dbReference type="FunFam" id="1.20.58.830:FF:000001">
    <property type="entry name" value="Erythrocyte membrane protein 1, PfEMP1"/>
    <property type="match status" value="1"/>
</dbReference>
<dbReference type="Pfam" id="PF05424">
    <property type="entry name" value="Duffy_binding"/>
    <property type="match status" value="2"/>
</dbReference>